<comment type="caution">
    <text evidence="2">The sequence shown here is derived from an EMBL/GenBank/DDBJ whole genome shotgun (WGS) entry which is preliminary data.</text>
</comment>
<dbReference type="Pfam" id="PF00535">
    <property type="entry name" value="Glycos_transf_2"/>
    <property type="match status" value="1"/>
</dbReference>
<gene>
    <name evidence="2" type="ORF">ACFQO1_04105</name>
</gene>
<dbReference type="PANTHER" id="PTHR22916:SF3">
    <property type="entry name" value="UDP-GLCNAC:BETAGAL BETA-1,3-N-ACETYLGLUCOSAMINYLTRANSFERASE-LIKE PROTEIN 1"/>
    <property type="match status" value="1"/>
</dbReference>
<feature type="domain" description="Glycosyltransferase 2-like" evidence="1">
    <location>
        <begin position="11"/>
        <end position="150"/>
    </location>
</feature>
<evidence type="ECO:0000259" key="1">
    <source>
        <dbReference type="Pfam" id="PF00535"/>
    </source>
</evidence>
<dbReference type="SUPFAM" id="SSF53448">
    <property type="entry name" value="Nucleotide-diphospho-sugar transferases"/>
    <property type="match status" value="1"/>
</dbReference>
<reference evidence="3" key="1">
    <citation type="journal article" date="2019" name="Int. J. Syst. Evol. Microbiol.">
        <title>The Global Catalogue of Microorganisms (GCM) 10K type strain sequencing project: providing services to taxonomists for standard genome sequencing and annotation.</title>
        <authorList>
            <consortium name="The Broad Institute Genomics Platform"/>
            <consortium name="The Broad Institute Genome Sequencing Center for Infectious Disease"/>
            <person name="Wu L."/>
            <person name="Ma J."/>
        </authorList>
    </citation>
    <scope>NUCLEOTIDE SEQUENCE [LARGE SCALE GENOMIC DNA]</scope>
    <source>
        <strain evidence="3">CGMCC 1.16306</strain>
    </source>
</reference>
<sequence length="327" mass="38775">MSKNTPFILSVRLMTFNHVDYILQAMESIDSQKTDFDFEVVVGDDFSTDGTIEIVKSFQSKNPKAHWKIISRVKGDQYYLDRQSNGRVQNFYDILINCSGKYIALLDGDDYWTDDLKLQKQVDFLESRKEAVGCFHNSIVVDETNKLKWARYFEGVDGRSYNQYDSVSGLRSAYSTGSLVFRNDAIKPYLDDFLKIGTDFILEVLITNRGDLFFMDQNMSAYRFHEGGVWQGSSNEKNEMEIIKRFLFLFHHEPYRSRYNSLLWNEIMDRYHNLLSQTKDQESKQAINDKIYKFLNYSELRTYKYFFNRMKTSMRYRRKKIIASFKK</sequence>
<dbReference type="EMBL" id="JBHTBN010000001">
    <property type="protein sequence ID" value="MFC7356860.1"/>
    <property type="molecule type" value="Genomic_DNA"/>
</dbReference>
<dbReference type="RefSeq" id="WP_380216698.1">
    <property type="nucleotide sequence ID" value="NZ_JBHTBN010000001.1"/>
</dbReference>
<dbReference type="Proteomes" id="UP001596415">
    <property type="component" value="Unassembled WGS sequence"/>
</dbReference>
<proteinExistence type="predicted"/>
<dbReference type="InterPro" id="IPR001173">
    <property type="entry name" value="Glyco_trans_2-like"/>
</dbReference>
<accession>A0ABW2MSS2</accession>
<dbReference type="EC" id="2.4.-.-" evidence="2"/>
<dbReference type="GO" id="GO:0016757">
    <property type="term" value="F:glycosyltransferase activity"/>
    <property type="evidence" value="ECO:0007669"/>
    <property type="project" value="UniProtKB-KW"/>
</dbReference>
<dbReference type="Gene3D" id="3.90.550.10">
    <property type="entry name" value="Spore Coat Polysaccharide Biosynthesis Protein SpsA, Chain A"/>
    <property type="match status" value="1"/>
</dbReference>
<name>A0ABW2MSS2_9FLAO</name>
<keyword evidence="2" id="KW-0808">Transferase</keyword>
<evidence type="ECO:0000313" key="3">
    <source>
        <dbReference type="Proteomes" id="UP001596415"/>
    </source>
</evidence>
<keyword evidence="2" id="KW-0328">Glycosyltransferase</keyword>
<dbReference type="InterPro" id="IPR029044">
    <property type="entry name" value="Nucleotide-diphossugar_trans"/>
</dbReference>
<protein>
    <submittedName>
        <fullName evidence="2">Glycosyltransferase</fullName>
        <ecNumber evidence="2">2.4.-.-</ecNumber>
    </submittedName>
</protein>
<dbReference type="PANTHER" id="PTHR22916">
    <property type="entry name" value="GLYCOSYLTRANSFERASE"/>
    <property type="match status" value="1"/>
</dbReference>
<organism evidence="2 3">
    <name type="scientific">Jejudonia soesokkakensis</name>
    <dbReference type="NCBI Taxonomy" id="1323432"/>
    <lineage>
        <taxon>Bacteria</taxon>
        <taxon>Pseudomonadati</taxon>
        <taxon>Bacteroidota</taxon>
        <taxon>Flavobacteriia</taxon>
        <taxon>Flavobacteriales</taxon>
        <taxon>Flavobacteriaceae</taxon>
        <taxon>Jejudonia</taxon>
    </lineage>
</organism>
<evidence type="ECO:0000313" key="2">
    <source>
        <dbReference type="EMBL" id="MFC7356860.1"/>
    </source>
</evidence>
<keyword evidence="3" id="KW-1185">Reference proteome</keyword>